<dbReference type="GO" id="GO:0061630">
    <property type="term" value="F:ubiquitin protein ligase activity"/>
    <property type="evidence" value="ECO:0007669"/>
    <property type="project" value="TreeGrafter"/>
</dbReference>
<accession>A0A3P8XC95</accession>
<evidence type="ECO:0000259" key="6">
    <source>
        <dbReference type="PROSITE" id="PS50089"/>
    </source>
</evidence>
<dbReference type="GO" id="GO:0008270">
    <property type="term" value="F:zinc ion binding"/>
    <property type="evidence" value="ECO:0007669"/>
    <property type="project" value="UniProtKB-KW"/>
</dbReference>
<dbReference type="Proteomes" id="UP000265140">
    <property type="component" value="Chromosome 19"/>
</dbReference>
<reference evidence="8" key="1">
    <citation type="journal article" date="2014" name="PLoS ONE">
        <title>The genome and linkage map of the northern pike (Esox lucius): conserved synteny revealed between the salmonid sister group and the Neoteleostei.</title>
        <authorList>
            <person name="Rondeau E.B."/>
            <person name="Minkley D.R."/>
            <person name="Leong J.S."/>
            <person name="Messmer A.M."/>
            <person name="Jantzen J.R."/>
            <person name="von Schalburg K.R."/>
            <person name="Lemon C."/>
            <person name="Bird N.H."/>
            <person name="Koop B.F."/>
        </authorList>
    </citation>
    <scope>NUCLEOTIDE SEQUENCE</scope>
</reference>
<dbReference type="InParanoid" id="A0A3P8XC95"/>
<evidence type="ECO:0000313" key="8">
    <source>
        <dbReference type="Proteomes" id="UP000265140"/>
    </source>
</evidence>
<dbReference type="InterPro" id="IPR001841">
    <property type="entry name" value="Znf_RING"/>
</dbReference>
<keyword evidence="3" id="KW-0862">Zinc</keyword>
<evidence type="ECO:0000256" key="2">
    <source>
        <dbReference type="ARBA" id="ARBA00022771"/>
    </source>
</evidence>
<dbReference type="Bgee" id="ENSELUG00000003601">
    <property type="expression patterns" value="Expressed in ovary and 14 other cell types or tissues"/>
</dbReference>
<dbReference type="GO" id="GO:0016567">
    <property type="term" value="P:protein ubiquitination"/>
    <property type="evidence" value="ECO:0007669"/>
    <property type="project" value="TreeGrafter"/>
</dbReference>
<dbReference type="FunFam" id="3.30.40.10:FF:000922">
    <property type="entry name" value="RING finger protein 38"/>
    <property type="match status" value="1"/>
</dbReference>
<dbReference type="Pfam" id="PF13639">
    <property type="entry name" value="zf-RING_2"/>
    <property type="match status" value="1"/>
</dbReference>
<name>A0A3P8XC95_ESOLU</name>
<dbReference type="AlphaFoldDB" id="A0A3P8XC95"/>
<dbReference type="GeneTree" id="ENSGT00940000158553"/>
<reference evidence="7" key="3">
    <citation type="submission" date="2025-08" db="UniProtKB">
        <authorList>
            <consortium name="Ensembl"/>
        </authorList>
    </citation>
    <scope>IDENTIFICATION</scope>
</reference>
<dbReference type="PROSITE" id="PS50089">
    <property type="entry name" value="ZF_RING_2"/>
    <property type="match status" value="1"/>
</dbReference>
<dbReference type="OMA" id="ERRWLNG"/>
<dbReference type="Ensembl" id="ENSELUT00000016052.3">
    <property type="protein sequence ID" value="ENSELUP00000002234.3"/>
    <property type="gene ID" value="ENSELUG00000003601.3"/>
</dbReference>
<reference evidence="7" key="4">
    <citation type="submission" date="2025-09" db="UniProtKB">
        <authorList>
            <consortium name="Ensembl"/>
        </authorList>
    </citation>
    <scope>IDENTIFICATION</scope>
</reference>
<dbReference type="Gene3D" id="3.30.40.10">
    <property type="entry name" value="Zinc/RING finger domain, C3HC4 (zinc finger)"/>
    <property type="match status" value="1"/>
</dbReference>
<feature type="domain" description="RING-type" evidence="6">
    <location>
        <begin position="215"/>
        <end position="256"/>
    </location>
</feature>
<dbReference type="PANTHER" id="PTHR46171:SF3">
    <property type="entry name" value="GH10160P"/>
    <property type="match status" value="1"/>
</dbReference>
<keyword evidence="1" id="KW-0479">Metal-binding</keyword>
<evidence type="ECO:0000256" key="4">
    <source>
        <dbReference type="PROSITE-ProRule" id="PRU00175"/>
    </source>
</evidence>
<evidence type="ECO:0000256" key="1">
    <source>
        <dbReference type="ARBA" id="ARBA00022723"/>
    </source>
</evidence>
<reference evidence="7" key="2">
    <citation type="submission" date="2020-02" db="EMBL/GenBank/DDBJ databases">
        <title>Esox lucius (northern pike) genome, fEsoLuc1, primary haplotype.</title>
        <authorList>
            <person name="Myers G."/>
            <person name="Karagic N."/>
            <person name="Meyer A."/>
            <person name="Pippel M."/>
            <person name="Reichard M."/>
            <person name="Winkler S."/>
            <person name="Tracey A."/>
            <person name="Sims Y."/>
            <person name="Howe K."/>
            <person name="Rhie A."/>
            <person name="Formenti G."/>
            <person name="Durbin R."/>
            <person name="Fedrigo O."/>
            <person name="Jarvis E.D."/>
        </authorList>
    </citation>
    <scope>NUCLEOTIDE SEQUENCE [LARGE SCALE GENOMIC DNA]</scope>
</reference>
<feature type="region of interest" description="Disordered" evidence="5">
    <location>
        <begin position="79"/>
        <end position="99"/>
    </location>
</feature>
<dbReference type="SMART" id="SM00184">
    <property type="entry name" value="RING"/>
    <property type="match status" value="1"/>
</dbReference>
<dbReference type="PANTHER" id="PTHR46171">
    <property type="entry name" value="GH10160P"/>
    <property type="match status" value="1"/>
</dbReference>
<protein>
    <submittedName>
        <fullName evidence="7">Si:ch211-59o9.10</fullName>
    </submittedName>
</protein>
<organism evidence="7 8">
    <name type="scientific">Esox lucius</name>
    <name type="common">Northern pike</name>
    <dbReference type="NCBI Taxonomy" id="8010"/>
    <lineage>
        <taxon>Eukaryota</taxon>
        <taxon>Metazoa</taxon>
        <taxon>Chordata</taxon>
        <taxon>Craniata</taxon>
        <taxon>Vertebrata</taxon>
        <taxon>Euteleostomi</taxon>
        <taxon>Actinopterygii</taxon>
        <taxon>Neopterygii</taxon>
        <taxon>Teleostei</taxon>
        <taxon>Protacanthopterygii</taxon>
        <taxon>Esociformes</taxon>
        <taxon>Esocidae</taxon>
        <taxon>Esox</taxon>
    </lineage>
</organism>
<sequence length="265" mass="30430">MRAQTDTLVKLCPDSCCVFLDHLVSLFLPADGMKPKYDEIIIDDNDEDDVVEAMVRSVQLEEDEAFARSLQEQFDREEQLQLQQRRQQEPIPPNRPHSFNHHIYPYDPYVGMNWTSPWPSAGNYAAFSPLVTGLQEDLIGQRRRRGRTRAPRQRNPRHAFPALFDDSQGDNYEALLAFEESQGAVVAKKTLSQREIERLPTKIYDSAHSAGKIQCQICCSDYTEGELLRMLPCLHDYHVQCIDRWIKENASCPICRIDISECGGD</sequence>
<keyword evidence="8" id="KW-1185">Reference proteome</keyword>
<keyword evidence="2 4" id="KW-0863">Zinc-finger</keyword>
<evidence type="ECO:0000313" key="7">
    <source>
        <dbReference type="Ensembl" id="ENSELUP00000002234.3"/>
    </source>
</evidence>
<proteinExistence type="predicted"/>
<dbReference type="STRING" id="8010.ENSELUP00000002234"/>
<evidence type="ECO:0000256" key="3">
    <source>
        <dbReference type="ARBA" id="ARBA00022833"/>
    </source>
</evidence>
<evidence type="ECO:0000256" key="5">
    <source>
        <dbReference type="SAM" id="MobiDB-lite"/>
    </source>
</evidence>
<dbReference type="SUPFAM" id="SSF57850">
    <property type="entry name" value="RING/U-box"/>
    <property type="match status" value="1"/>
</dbReference>
<dbReference type="InterPro" id="IPR013083">
    <property type="entry name" value="Znf_RING/FYVE/PHD"/>
</dbReference>